<keyword evidence="1" id="KW-0732">Signal</keyword>
<evidence type="ECO:0000313" key="3">
    <source>
        <dbReference type="Proteomes" id="UP001597110"/>
    </source>
</evidence>
<proteinExistence type="predicted"/>
<evidence type="ECO:0000313" key="2">
    <source>
        <dbReference type="EMBL" id="MFD0726516.1"/>
    </source>
</evidence>
<dbReference type="EMBL" id="JBHTIF010000002">
    <property type="protein sequence ID" value="MFD0726516.1"/>
    <property type="molecule type" value="Genomic_DNA"/>
</dbReference>
<feature type="signal peptide" evidence="1">
    <location>
        <begin position="1"/>
        <end position="24"/>
    </location>
</feature>
<protein>
    <recommendedName>
        <fullName evidence="4">Secreted protein</fullName>
    </recommendedName>
</protein>
<name>A0ABW2YFW1_9GAMM</name>
<evidence type="ECO:0000256" key="1">
    <source>
        <dbReference type="SAM" id="SignalP"/>
    </source>
</evidence>
<feature type="chain" id="PRO_5046675521" description="Secreted protein" evidence="1">
    <location>
        <begin position="25"/>
        <end position="564"/>
    </location>
</feature>
<dbReference type="RefSeq" id="WP_386824453.1">
    <property type="nucleotide sequence ID" value="NZ_JBHTIF010000002.1"/>
</dbReference>
<accession>A0ABW2YFW1</accession>
<sequence>MKSAFFPTAAAAVLSLLLPCAAIAAQPGAAQVKTIRPQVGSPVSAQSIGVDVRNLPRAKEWRPGMAIREAHRRQYTPIGTKLPHAPENKAVARDRLNELQAIYDRAAPKAARAKVSGGRVSINNPNTGVSPGDPVVEVGTNHVIYAVNSGGSGTYFKIYDKAGNLVAGPTTFGSLAPAGNACTADRGDPLVHFDRQAGRWFFLTMDDGGVCTFVSKTSDPVSGGWWFYRYATQAFPDYPHCGIWNNAYVCSTNEGSVAGADVYAFDRASMLTGATARPAQRFSSVPTLPGYGFQILTPSTFYGTTAPPAGRRQLMVRHRDDEAHDGASANGTQDFLELFEMNIDWNTPANSSIVTLPRVAITEFNSWFINYSTFATVPQPGSTSKLDPIREVVLNQLTYRNFGTHESIVGTFATNQNAGRTRKTPVDSGVRWFELRRSGTGNWALHQEGTFSPGDTNTHHLIGVAAMDKFGNIGMGYNVTKTSTPTVFASLRYTGRTASDPLGVMSLPETTVAAGAAAETSGRWGDYYQMTVDPVDDCTFWFVGMYRPSGGWQTRIQDFKFPGC</sequence>
<keyword evidence="3" id="KW-1185">Reference proteome</keyword>
<gene>
    <name evidence="2" type="ORF">ACFQ0E_13020</name>
</gene>
<organism evidence="2 3">
    <name type="scientific">Lysobacter brunescens</name>
    <dbReference type="NCBI Taxonomy" id="262323"/>
    <lineage>
        <taxon>Bacteria</taxon>
        <taxon>Pseudomonadati</taxon>
        <taxon>Pseudomonadota</taxon>
        <taxon>Gammaproteobacteria</taxon>
        <taxon>Lysobacterales</taxon>
        <taxon>Lysobacteraceae</taxon>
        <taxon>Lysobacter</taxon>
    </lineage>
</organism>
<dbReference type="Proteomes" id="UP001597110">
    <property type="component" value="Unassembled WGS sequence"/>
</dbReference>
<reference evidence="3" key="1">
    <citation type="journal article" date="2019" name="Int. J. Syst. Evol. Microbiol.">
        <title>The Global Catalogue of Microorganisms (GCM) 10K type strain sequencing project: providing services to taxonomists for standard genome sequencing and annotation.</title>
        <authorList>
            <consortium name="The Broad Institute Genomics Platform"/>
            <consortium name="The Broad Institute Genome Sequencing Center for Infectious Disease"/>
            <person name="Wu L."/>
            <person name="Ma J."/>
        </authorList>
    </citation>
    <scope>NUCLEOTIDE SEQUENCE [LARGE SCALE GENOMIC DNA]</scope>
    <source>
        <strain evidence="3">CCUG 55585</strain>
    </source>
</reference>
<evidence type="ECO:0008006" key="4">
    <source>
        <dbReference type="Google" id="ProtNLM"/>
    </source>
</evidence>
<comment type="caution">
    <text evidence="2">The sequence shown here is derived from an EMBL/GenBank/DDBJ whole genome shotgun (WGS) entry which is preliminary data.</text>
</comment>